<feature type="region of interest" description="Disordered" evidence="2">
    <location>
        <begin position="1"/>
        <end position="22"/>
    </location>
</feature>
<dbReference type="AlphaFoldDB" id="A0AAD9L1Q3"/>
<keyword evidence="3" id="KW-0812">Transmembrane</keyword>
<name>A0AAD9L1Q3_RIDPI</name>
<keyword evidence="5" id="KW-1185">Reference proteome</keyword>
<evidence type="ECO:0000256" key="1">
    <source>
        <dbReference type="SAM" id="Coils"/>
    </source>
</evidence>
<reference evidence="4" key="1">
    <citation type="journal article" date="2023" name="Mol. Biol. Evol.">
        <title>Third-Generation Sequencing Reveals the Adaptive Role of the Epigenome in Three Deep-Sea Polychaetes.</title>
        <authorList>
            <person name="Perez M."/>
            <person name="Aroh O."/>
            <person name="Sun Y."/>
            <person name="Lan Y."/>
            <person name="Juniper S.K."/>
            <person name="Young C.R."/>
            <person name="Angers B."/>
            <person name="Qian P.Y."/>
        </authorList>
    </citation>
    <scope>NUCLEOTIDE SEQUENCE</scope>
    <source>
        <strain evidence="4">R07B-5</strain>
    </source>
</reference>
<accession>A0AAD9L1Q3</accession>
<feature type="transmembrane region" description="Helical" evidence="3">
    <location>
        <begin position="280"/>
        <end position="301"/>
    </location>
</feature>
<feature type="compositionally biased region" description="Polar residues" evidence="2">
    <location>
        <begin position="1"/>
        <end position="16"/>
    </location>
</feature>
<proteinExistence type="predicted"/>
<comment type="caution">
    <text evidence="4">The sequence shown here is derived from an EMBL/GenBank/DDBJ whole genome shotgun (WGS) entry which is preliminary data.</text>
</comment>
<feature type="transmembrane region" description="Helical" evidence="3">
    <location>
        <begin position="80"/>
        <end position="99"/>
    </location>
</feature>
<evidence type="ECO:0000313" key="4">
    <source>
        <dbReference type="EMBL" id="KAK2181454.1"/>
    </source>
</evidence>
<evidence type="ECO:0000256" key="3">
    <source>
        <dbReference type="SAM" id="Phobius"/>
    </source>
</evidence>
<feature type="coiled-coil region" evidence="1">
    <location>
        <begin position="217"/>
        <end position="251"/>
    </location>
</feature>
<evidence type="ECO:0000313" key="5">
    <source>
        <dbReference type="Proteomes" id="UP001209878"/>
    </source>
</evidence>
<dbReference type="Proteomes" id="UP001209878">
    <property type="component" value="Unassembled WGS sequence"/>
</dbReference>
<protein>
    <submittedName>
        <fullName evidence="4">Uncharacterized protein</fullName>
    </submittedName>
</protein>
<evidence type="ECO:0000256" key="2">
    <source>
        <dbReference type="SAM" id="MobiDB-lite"/>
    </source>
</evidence>
<keyword evidence="1" id="KW-0175">Coiled coil</keyword>
<keyword evidence="3" id="KW-0472">Membrane</keyword>
<sequence>MATNGQGDRSRSNSIHEYSELPGLNGASYKQANIKKENDSQLFQIHEAKDRAQLTTTTALLVAHVSLLKNLLDEGPEGNVFYRPLLILVLAGLLALAIIQMKNQFKQAQDDLCDDMCCCSIRQRPPPITLRRDLVAARLAGSYDKLPRWNQEETAEPSKHCCPCVCVSYRMADFEDEVSRRYDFVLRELIDAELQAARADTESESLAASIAQMRAQLGKRDSDNDELKARIKKAKAEKQKHERKRRDRKTLTTMEDLLADRLHDLRMESLLKRLSFWQSVLNFVLYAVFLCNAFVTGLGAASGSTK</sequence>
<dbReference type="EMBL" id="JAODUO010000397">
    <property type="protein sequence ID" value="KAK2181454.1"/>
    <property type="molecule type" value="Genomic_DNA"/>
</dbReference>
<organism evidence="4 5">
    <name type="scientific">Ridgeia piscesae</name>
    <name type="common">Tubeworm</name>
    <dbReference type="NCBI Taxonomy" id="27915"/>
    <lineage>
        <taxon>Eukaryota</taxon>
        <taxon>Metazoa</taxon>
        <taxon>Spiralia</taxon>
        <taxon>Lophotrochozoa</taxon>
        <taxon>Annelida</taxon>
        <taxon>Polychaeta</taxon>
        <taxon>Sedentaria</taxon>
        <taxon>Canalipalpata</taxon>
        <taxon>Sabellida</taxon>
        <taxon>Siboglinidae</taxon>
        <taxon>Ridgeia</taxon>
    </lineage>
</organism>
<keyword evidence="3" id="KW-1133">Transmembrane helix</keyword>
<gene>
    <name evidence="4" type="ORF">NP493_397g01048</name>
</gene>